<accession>A0A2V2ZTT2</accession>
<dbReference type="Proteomes" id="UP000247150">
    <property type="component" value="Unassembled WGS sequence"/>
</dbReference>
<reference evidence="1 2" key="1">
    <citation type="submission" date="2018-05" db="EMBL/GenBank/DDBJ databases">
        <title>Freshwater and sediment microbial communities from various areas in North America, analyzing microbe dynamics in response to fracking.</title>
        <authorList>
            <person name="Lamendella R."/>
        </authorList>
    </citation>
    <scope>NUCLEOTIDE SEQUENCE [LARGE SCALE GENOMIC DNA]</scope>
    <source>
        <strain evidence="1 2">15_TX</strain>
    </source>
</reference>
<dbReference type="AlphaFoldDB" id="A0A2V2ZTT2"/>
<dbReference type="EMBL" id="QGTW01000007">
    <property type="protein sequence ID" value="PWW27818.1"/>
    <property type="molecule type" value="Genomic_DNA"/>
</dbReference>
<organism evidence="1 2">
    <name type="scientific">Cytobacillus oceanisediminis</name>
    <dbReference type="NCBI Taxonomy" id="665099"/>
    <lineage>
        <taxon>Bacteria</taxon>
        <taxon>Bacillati</taxon>
        <taxon>Bacillota</taxon>
        <taxon>Bacilli</taxon>
        <taxon>Bacillales</taxon>
        <taxon>Bacillaceae</taxon>
        <taxon>Cytobacillus</taxon>
    </lineage>
</organism>
<sequence>MIPIWVFFVAAGIVVSAYMAVKTGREEKQVEHDSIEREGEIYMKRLEREKEERKSAQQSAG</sequence>
<dbReference type="InterPro" id="IPR025428">
    <property type="entry name" value="Spore_YhaL"/>
</dbReference>
<proteinExistence type="predicted"/>
<dbReference type="OrthoDB" id="2454520at2"/>
<evidence type="ECO:0000313" key="2">
    <source>
        <dbReference type="Proteomes" id="UP000247150"/>
    </source>
</evidence>
<comment type="caution">
    <text evidence="1">The sequence shown here is derived from an EMBL/GenBank/DDBJ whole genome shotgun (WGS) entry which is preliminary data.</text>
</comment>
<dbReference type="Pfam" id="PF14147">
    <property type="entry name" value="Spore_YhaL"/>
    <property type="match status" value="1"/>
</dbReference>
<evidence type="ECO:0000313" key="1">
    <source>
        <dbReference type="EMBL" id="PWW27818.1"/>
    </source>
</evidence>
<name>A0A2V2ZTT2_9BACI</name>
<gene>
    <name evidence="1" type="ORF">DFO73_107128</name>
</gene>
<dbReference type="RefSeq" id="WP_110065453.1">
    <property type="nucleotide sequence ID" value="NZ_QGTW01000007.1"/>
</dbReference>
<protein>
    <submittedName>
        <fullName evidence="1">Sporulation protein YhaL</fullName>
    </submittedName>
</protein>